<sequence>MPADERMAAIGAIKPCDLRKVRYGWGVRARASQCAPEGDWRLWLILAGRGFGKTRAGAEWVRGVAERDGTARIALVAASIAEARAVMVEGPSGLLNIGDPTARPTYESSLRRLKWKGGAEAALYSAAEAEMLRGPQHSHAWADEIAKWPNAIETWDNLTKPVVRTGGR</sequence>
<dbReference type="Proteomes" id="UP000282971">
    <property type="component" value="Unassembled WGS sequence"/>
</dbReference>
<organism evidence="1 2">
    <name type="scientific">Sphingomonas crocodyli</name>
    <dbReference type="NCBI Taxonomy" id="1979270"/>
    <lineage>
        <taxon>Bacteria</taxon>
        <taxon>Pseudomonadati</taxon>
        <taxon>Pseudomonadota</taxon>
        <taxon>Alphaproteobacteria</taxon>
        <taxon>Sphingomonadales</taxon>
        <taxon>Sphingomonadaceae</taxon>
        <taxon>Sphingomonas</taxon>
    </lineage>
</organism>
<dbReference type="Pfam" id="PF03237">
    <property type="entry name" value="Terminase_6N"/>
    <property type="match status" value="1"/>
</dbReference>
<comment type="caution">
    <text evidence="1">The sequence shown here is derived from an EMBL/GenBank/DDBJ whole genome shotgun (WGS) entry which is preliminary data.</text>
</comment>
<proteinExistence type="predicted"/>
<keyword evidence="2" id="KW-1185">Reference proteome</keyword>
<dbReference type="Gene3D" id="3.40.50.300">
    <property type="entry name" value="P-loop containing nucleotide triphosphate hydrolases"/>
    <property type="match status" value="1"/>
</dbReference>
<name>A0A437MBS1_9SPHN</name>
<dbReference type="AlphaFoldDB" id="A0A437MBS1"/>
<evidence type="ECO:0000313" key="1">
    <source>
        <dbReference type="EMBL" id="RVT95078.1"/>
    </source>
</evidence>
<gene>
    <name evidence="1" type="ORF">EOD43_05850</name>
</gene>
<dbReference type="EMBL" id="SACN01000001">
    <property type="protein sequence ID" value="RVT95078.1"/>
    <property type="molecule type" value="Genomic_DNA"/>
</dbReference>
<evidence type="ECO:0000313" key="2">
    <source>
        <dbReference type="Proteomes" id="UP000282971"/>
    </source>
</evidence>
<protein>
    <submittedName>
        <fullName evidence="1">Uncharacterized protein</fullName>
    </submittedName>
</protein>
<dbReference type="OrthoDB" id="4519042at2"/>
<dbReference type="InterPro" id="IPR027417">
    <property type="entry name" value="P-loop_NTPase"/>
</dbReference>
<accession>A0A437MBS1</accession>
<reference evidence="1 2" key="1">
    <citation type="submission" date="2019-01" db="EMBL/GenBank/DDBJ databases">
        <authorList>
            <person name="Chen W.-M."/>
        </authorList>
    </citation>
    <scope>NUCLEOTIDE SEQUENCE [LARGE SCALE GENOMIC DNA]</scope>
    <source>
        <strain evidence="1 2">CCP-7</strain>
    </source>
</reference>